<evidence type="ECO:0000256" key="3">
    <source>
        <dbReference type="ARBA" id="ARBA00023125"/>
    </source>
</evidence>
<comment type="similarity">
    <text evidence="1">Belongs to the LysR transcriptional regulatory family.</text>
</comment>
<reference evidence="7" key="1">
    <citation type="journal article" date="2019" name="Int. J. Syst. Evol. Microbiol.">
        <title>The Global Catalogue of Microorganisms (GCM) 10K type strain sequencing project: providing services to taxonomists for standard genome sequencing and annotation.</title>
        <authorList>
            <consortium name="The Broad Institute Genomics Platform"/>
            <consortium name="The Broad Institute Genome Sequencing Center for Infectious Disease"/>
            <person name="Wu L."/>
            <person name="Ma J."/>
        </authorList>
    </citation>
    <scope>NUCLEOTIDE SEQUENCE [LARGE SCALE GENOMIC DNA]</scope>
    <source>
        <strain evidence="7">JCM 17666</strain>
    </source>
</reference>
<keyword evidence="2" id="KW-0805">Transcription regulation</keyword>
<organism evidence="6 7">
    <name type="scientific">Pigmentiphaga soli</name>
    <dbReference type="NCBI Taxonomy" id="1007095"/>
    <lineage>
        <taxon>Bacteria</taxon>
        <taxon>Pseudomonadati</taxon>
        <taxon>Pseudomonadota</taxon>
        <taxon>Betaproteobacteria</taxon>
        <taxon>Burkholderiales</taxon>
        <taxon>Alcaligenaceae</taxon>
        <taxon>Pigmentiphaga</taxon>
    </lineage>
</organism>
<dbReference type="EMBL" id="BAABFO010000001">
    <property type="protein sequence ID" value="GAA4322567.1"/>
    <property type="molecule type" value="Genomic_DNA"/>
</dbReference>
<sequence length="122" mass="13375">MRTEPFIRYDPSAGVWRLAERYLQAQGIRPHQRLEVDNLATIAALVDQGLGIALVPDWSCLWPHGMSIATIALPGAVPVRRIGVIWRERGPHAALARVFFQEVRTVLASLDGDGEALPGTLA</sequence>
<evidence type="ECO:0000313" key="7">
    <source>
        <dbReference type="Proteomes" id="UP001501671"/>
    </source>
</evidence>
<dbReference type="Proteomes" id="UP001501671">
    <property type="component" value="Unassembled WGS sequence"/>
</dbReference>
<name>A0ABP8GDZ4_9BURK</name>
<evidence type="ECO:0000256" key="2">
    <source>
        <dbReference type="ARBA" id="ARBA00023015"/>
    </source>
</evidence>
<evidence type="ECO:0000256" key="1">
    <source>
        <dbReference type="ARBA" id="ARBA00009437"/>
    </source>
</evidence>
<dbReference type="SUPFAM" id="SSF53850">
    <property type="entry name" value="Periplasmic binding protein-like II"/>
    <property type="match status" value="1"/>
</dbReference>
<evidence type="ECO:0000313" key="6">
    <source>
        <dbReference type="EMBL" id="GAA4322567.1"/>
    </source>
</evidence>
<dbReference type="InterPro" id="IPR005119">
    <property type="entry name" value="LysR_subst-bd"/>
</dbReference>
<gene>
    <name evidence="6" type="ORF">GCM10023144_02650</name>
</gene>
<dbReference type="PANTHER" id="PTHR30346:SF28">
    <property type="entry name" value="HTH-TYPE TRANSCRIPTIONAL REGULATOR CYNR"/>
    <property type="match status" value="1"/>
</dbReference>
<dbReference type="Pfam" id="PF03466">
    <property type="entry name" value="LysR_substrate"/>
    <property type="match status" value="1"/>
</dbReference>
<keyword evidence="7" id="KW-1185">Reference proteome</keyword>
<dbReference type="PANTHER" id="PTHR30346">
    <property type="entry name" value="TRANSCRIPTIONAL DUAL REGULATOR HCAR-RELATED"/>
    <property type="match status" value="1"/>
</dbReference>
<keyword evidence="4" id="KW-0804">Transcription</keyword>
<evidence type="ECO:0000259" key="5">
    <source>
        <dbReference type="Pfam" id="PF03466"/>
    </source>
</evidence>
<keyword evidence="3" id="KW-0238">DNA-binding</keyword>
<dbReference type="Gene3D" id="3.40.190.290">
    <property type="match status" value="1"/>
</dbReference>
<accession>A0ABP8GDZ4</accession>
<proteinExistence type="inferred from homology"/>
<protein>
    <recommendedName>
        <fullName evidence="5">LysR substrate-binding domain-containing protein</fullName>
    </recommendedName>
</protein>
<feature type="domain" description="LysR substrate-binding" evidence="5">
    <location>
        <begin position="2"/>
        <end position="107"/>
    </location>
</feature>
<comment type="caution">
    <text evidence="6">The sequence shown here is derived from an EMBL/GenBank/DDBJ whole genome shotgun (WGS) entry which is preliminary data.</text>
</comment>
<evidence type="ECO:0000256" key="4">
    <source>
        <dbReference type="ARBA" id="ARBA00023163"/>
    </source>
</evidence>